<organism evidence="15 16">
    <name type="scientific">Cohnella boryungensis</name>
    <dbReference type="NCBI Taxonomy" id="768479"/>
    <lineage>
        <taxon>Bacteria</taxon>
        <taxon>Bacillati</taxon>
        <taxon>Bacillota</taxon>
        <taxon>Bacilli</taxon>
        <taxon>Bacillales</taxon>
        <taxon>Paenibacillaceae</taxon>
        <taxon>Cohnella</taxon>
    </lineage>
</organism>
<feature type="transmembrane region" description="Helical" evidence="12">
    <location>
        <begin position="303"/>
        <end position="329"/>
    </location>
</feature>
<keyword evidence="7" id="KW-0547">Nucleotide-binding</keyword>
<dbReference type="InterPro" id="IPR003594">
    <property type="entry name" value="HATPase_dom"/>
</dbReference>
<dbReference type="GO" id="GO:0004673">
    <property type="term" value="F:protein histidine kinase activity"/>
    <property type="evidence" value="ECO:0007669"/>
    <property type="project" value="UniProtKB-EC"/>
</dbReference>
<evidence type="ECO:0000256" key="1">
    <source>
        <dbReference type="ARBA" id="ARBA00000085"/>
    </source>
</evidence>
<evidence type="ECO:0000256" key="12">
    <source>
        <dbReference type="SAM" id="Phobius"/>
    </source>
</evidence>
<dbReference type="SUPFAM" id="SSF55874">
    <property type="entry name" value="ATPase domain of HSP90 chaperone/DNA topoisomerase II/histidine kinase"/>
    <property type="match status" value="1"/>
</dbReference>
<keyword evidence="10" id="KW-0902">Two-component regulatory system</keyword>
<dbReference type="InterPro" id="IPR005467">
    <property type="entry name" value="His_kinase_dom"/>
</dbReference>
<keyword evidence="4" id="KW-1003">Cell membrane</keyword>
<keyword evidence="16" id="KW-1185">Reference proteome</keyword>
<dbReference type="PROSITE" id="PS50885">
    <property type="entry name" value="HAMP"/>
    <property type="match status" value="1"/>
</dbReference>
<dbReference type="Pfam" id="PF00672">
    <property type="entry name" value="HAMP"/>
    <property type="match status" value="1"/>
</dbReference>
<protein>
    <recommendedName>
        <fullName evidence="3">histidine kinase</fullName>
        <ecNumber evidence="3">2.7.13.3</ecNumber>
    </recommendedName>
</protein>
<reference evidence="16" key="1">
    <citation type="journal article" date="2019" name="Int. J. Syst. Evol. Microbiol.">
        <title>The Global Catalogue of Microorganisms (GCM) 10K type strain sequencing project: providing services to taxonomists for standard genome sequencing and annotation.</title>
        <authorList>
            <consortium name="The Broad Institute Genomics Platform"/>
            <consortium name="The Broad Institute Genome Sequencing Center for Infectious Disease"/>
            <person name="Wu L."/>
            <person name="Ma J."/>
        </authorList>
    </citation>
    <scope>NUCLEOTIDE SEQUENCE [LARGE SCALE GENOMIC DNA]</scope>
    <source>
        <strain evidence="16">CGMCC 4.1641</strain>
    </source>
</reference>
<evidence type="ECO:0000256" key="10">
    <source>
        <dbReference type="ARBA" id="ARBA00023012"/>
    </source>
</evidence>
<feature type="domain" description="Histidine kinase" evidence="13">
    <location>
        <begin position="484"/>
        <end position="596"/>
    </location>
</feature>
<evidence type="ECO:0000256" key="9">
    <source>
        <dbReference type="ARBA" id="ARBA00022840"/>
    </source>
</evidence>
<evidence type="ECO:0000256" key="5">
    <source>
        <dbReference type="ARBA" id="ARBA00022553"/>
    </source>
</evidence>
<dbReference type="EC" id="2.7.13.3" evidence="3"/>
<proteinExistence type="predicted"/>
<evidence type="ECO:0000256" key="8">
    <source>
        <dbReference type="ARBA" id="ARBA00022777"/>
    </source>
</evidence>
<keyword evidence="12" id="KW-1133">Transmembrane helix</keyword>
<dbReference type="PANTHER" id="PTHR34220">
    <property type="entry name" value="SENSOR HISTIDINE KINASE YPDA"/>
    <property type="match status" value="1"/>
</dbReference>
<evidence type="ECO:0000256" key="11">
    <source>
        <dbReference type="ARBA" id="ARBA00023136"/>
    </source>
</evidence>
<gene>
    <name evidence="15" type="ORF">ACFO1S_08840</name>
</gene>
<name>A0ABV8S7J7_9BACL</name>
<dbReference type="InterPro" id="IPR036890">
    <property type="entry name" value="HATPase_C_sf"/>
</dbReference>
<dbReference type="PANTHER" id="PTHR34220:SF7">
    <property type="entry name" value="SENSOR HISTIDINE KINASE YPDA"/>
    <property type="match status" value="1"/>
</dbReference>
<keyword evidence="11 12" id="KW-0472">Membrane</keyword>
<comment type="catalytic activity">
    <reaction evidence="1">
        <text>ATP + protein L-histidine = ADP + protein N-phospho-L-histidine.</text>
        <dbReference type="EC" id="2.7.13.3"/>
    </reaction>
</comment>
<dbReference type="SUPFAM" id="SSF158472">
    <property type="entry name" value="HAMP domain-like"/>
    <property type="match status" value="1"/>
</dbReference>
<keyword evidence="8 15" id="KW-0418">Kinase</keyword>
<evidence type="ECO:0000256" key="7">
    <source>
        <dbReference type="ARBA" id="ARBA00022741"/>
    </source>
</evidence>
<keyword evidence="5" id="KW-0597">Phosphoprotein</keyword>
<dbReference type="InterPro" id="IPR050640">
    <property type="entry name" value="Bact_2-comp_sensor_kinase"/>
</dbReference>
<sequence>MLKFYLNRSLKYKIIILFSFLMAVFSLSLGYYSIRTSEKQIVNKVSTTNLGALKVVENNFSSLQRAMANWVTVFSIAPVIQNILTKPAADSDSLEPLLFNESNSTLMDQMLVTGNFDYVALYGRSGLPLFQVATDDSSGAYTLEEIKSNDIYRKTAALSGASYWFPLTEENNTFIQNNRNDKIGMTRIVRDVKNGKNIGFIFVGVNKRTIMNRYLNNMYDRDHGIVILDENGALMLSAGKEFYTGNEQELRQIRDNSGGSGSKVISVGGEDLLLSFSSGEQGWQILYTVPLSLLTNELNSIKLFVALMIVGWLLLTIPILMLLSSFLTAPIKNLLQSMRRFQNGQFDEKIEIKYGDEIGHLSRGYNNMVANIKALVDDAYVLRLREQEAELKALQSQINPHFLYNMLDTIFWEAEAAGQERIGEMIINLSRLFRLSLNRGKSFTSVSKERELLELYLSLQKMRFKDLLGYEIQIPPDLDAYVILKLSLQPFVENAIVHGIERQRGGGFIRISGRRDGHQLYFRIEDNGPGMSPKAMEQIKEMRSESDTYTAKETGGYAVQNVHERLRHFYKDNFELRFSSEPGAGTIVEIRIPAMKESEGGLIK</sequence>
<dbReference type="Gene3D" id="6.10.340.10">
    <property type="match status" value="1"/>
</dbReference>
<evidence type="ECO:0000259" key="14">
    <source>
        <dbReference type="PROSITE" id="PS50885"/>
    </source>
</evidence>
<feature type="transmembrane region" description="Helical" evidence="12">
    <location>
        <begin position="12"/>
        <end position="34"/>
    </location>
</feature>
<keyword evidence="12" id="KW-0812">Transmembrane</keyword>
<dbReference type="Pfam" id="PF06580">
    <property type="entry name" value="His_kinase"/>
    <property type="match status" value="1"/>
</dbReference>
<evidence type="ECO:0000313" key="16">
    <source>
        <dbReference type="Proteomes" id="UP001595755"/>
    </source>
</evidence>
<dbReference type="EMBL" id="JBHSED010000013">
    <property type="protein sequence ID" value="MFC4303559.1"/>
    <property type="molecule type" value="Genomic_DNA"/>
</dbReference>
<dbReference type="Pfam" id="PF02518">
    <property type="entry name" value="HATPase_c"/>
    <property type="match status" value="1"/>
</dbReference>
<evidence type="ECO:0000256" key="6">
    <source>
        <dbReference type="ARBA" id="ARBA00022679"/>
    </source>
</evidence>
<dbReference type="InterPro" id="IPR010559">
    <property type="entry name" value="Sig_transdc_His_kin_internal"/>
</dbReference>
<accession>A0ABV8S7J7</accession>
<keyword evidence="6 15" id="KW-0808">Transferase</keyword>
<feature type="domain" description="HAMP" evidence="14">
    <location>
        <begin position="325"/>
        <end position="377"/>
    </location>
</feature>
<comment type="caution">
    <text evidence="15">The sequence shown here is derived from an EMBL/GenBank/DDBJ whole genome shotgun (WGS) entry which is preliminary data.</text>
</comment>
<dbReference type="RefSeq" id="WP_378126616.1">
    <property type="nucleotide sequence ID" value="NZ_JBHSED010000013.1"/>
</dbReference>
<dbReference type="Proteomes" id="UP001595755">
    <property type="component" value="Unassembled WGS sequence"/>
</dbReference>
<evidence type="ECO:0000256" key="2">
    <source>
        <dbReference type="ARBA" id="ARBA00004651"/>
    </source>
</evidence>
<evidence type="ECO:0000259" key="13">
    <source>
        <dbReference type="PROSITE" id="PS50109"/>
    </source>
</evidence>
<comment type="subcellular location">
    <subcellularLocation>
        <location evidence="2">Cell membrane</location>
        <topology evidence="2">Multi-pass membrane protein</topology>
    </subcellularLocation>
</comment>
<dbReference type="CDD" id="cd06225">
    <property type="entry name" value="HAMP"/>
    <property type="match status" value="1"/>
</dbReference>
<evidence type="ECO:0000256" key="4">
    <source>
        <dbReference type="ARBA" id="ARBA00022475"/>
    </source>
</evidence>
<dbReference type="PROSITE" id="PS50109">
    <property type="entry name" value="HIS_KIN"/>
    <property type="match status" value="1"/>
</dbReference>
<dbReference type="InterPro" id="IPR003660">
    <property type="entry name" value="HAMP_dom"/>
</dbReference>
<keyword evidence="9" id="KW-0067">ATP-binding</keyword>
<dbReference type="SMART" id="SM00304">
    <property type="entry name" value="HAMP"/>
    <property type="match status" value="1"/>
</dbReference>
<dbReference type="Gene3D" id="3.30.565.10">
    <property type="entry name" value="Histidine kinase-like ATPase, C-terminal domain"/>
    <property type="match status" value="1"/>
</dbReference>
<evidence type="ECO:0000256" key="3">
    <source>
        <dbReference type="ARBA" id="ARBA00012438"/>
    </source>
</evidence>
<evidence type="ECO:0000313" key="15">
    <source>
        <dbReference type="EMBL" id="MFC4303559.1"/>
    </source>
</evidence>